<dbReference type="Pfam" id="PF02566">
    <property type="entry name" value="OsmC"/>
    <property type="match status" value="1"/>
</dbReference>
<protein>
    <submittedName>
        <fullName evidence="1">OsmC family peroxiredoxin</fullName>
    </submittedName>
</protein>
<reference evidence="1 2" key="2">
    <citation type="submission" date="2019-08" db="EMBL/GenBank/DDBJ databases">
        <title>Jejuicoccus antrihumi gen. nov., sp. nov., a new member of the family Dermacoccaceae isolated from a cave.</title>
        <authorList>
            <person name="Schumann P."/>
            <person name="Kim I.S."/>
        </authorList>
    </citation>
    <scope>NUCLEOTIDE SEQUENCE [LARGE SCALE GENOMIC DNA]</scope>
    <source>
        <strain evidence="1 2">C5-26</strain>
    </source>
</reference>
<dbReference type="PANTHER" id="PTHR42830">
    <property type="entry name" value="OSMOTICALLY INDUCIBLE FAMILY PROTEIN"/>
    <property type="match status" value="1"/>
</dbReference>
<evidence type="ECO:0000313" key="2">
    <source>
        <dbReference type="Proteomes" id="UP000320244"/>
    </source>
</evidence>
<dbReference type="NCBIfam" id="TIGR03562">
    <property type="entry name" value="osmo_induc_OsmC"/>
    <property type="match status" value="1"/>
</dbReference>
<dbReference type="PANTHER" id="PTHR42830:SF1">
    <property type="entry name" value="OSMOTICALLY INDUCIBLE FAMILY PROTEIN"/>
    <property type="match status" value="1"/>
</dbReference>
<dbReference type="InterPro" id="IPR052707">
    <property type="entry name" value="OsmC_Ohr_Peroxiredoxin"/>
</dbReference>
<dbReference type="InterPro" id="IPR036102">
    <property type="entry name" value="OsmC/Ohrsf"/>
</dbReference>
<dbReference type="GO" id="GO:0004601">
    <property type="term" value="F:peroxidase activity"/>
    <property type="evidence" value="ECO:0007669"/>
    <property type="project" value="InterPro"/>
</dbReference>
<dbReference type="OrthoDB" id="9807532at2"/>
<evidence type="ECO:0000313" key="1">
    <source>
        <dbReference type="EMBL" id="TWP34190.1"/>
    </source>
</evidence>
<proteinExistence type="predicted"/>
<keyword evidence="2" id="KW-1185">Reference proteome</keyword>
<dbReference type="SUPFAM" id="SSF82784">
    <property type="entry name" value="OsmC-like"/>
    <property type="match status" value="1"/>
</dbReference>
<dbReference type="RefSeq" id="WP_146319101.1">
    <property type="nucleotide sequence ID" value="NZ_VCQV01000030.1"/>
</dbReference>
<dbReference type="AlphaFoldDB" id="A0A563DVA9"/>
<dbReference type="GO" id="GO:0006979">
    <property type="term" value="P:response to oxidative stress"/>
    <property type="evidence" value="ECO:0007669"/>
    <property type="project" value="InterPro"/>
</dbReference>
<dbReference type="Proteomes" id="UP000320244">
    <property type="component" value="Unassembled WGS sequence"/>
</dbReference>
<gene>
    <name evidence="1" type="ORF">FGL98_18180</name>
</gene>
<dbReference type="EMBL" id="VCQV01000030">
    <property type="protein sequence ID" value="TWP34190.1"/>
    <property type="molecule type" value="Genomic_DNA"/>
</dbReference>
<dbReference type="InterPro" id="IPR019904">
    <property type="entry name" value="Peroxiredoxin_OsmC"/>
</dbReference>
<comment type="caution">
    <text evidence="1">The sequence shown here is derived from an EMBL/GenBank/DDBJ whole genome shotgun (WGS) entry which is preliminary data.</text>
</comment>
<organism evidence="1 2">
    <name type="scientific">Leekyejoonella antrihumi</name>
    <dbReference type="NCBI Taxonomy" id="1660198"/>
    <lineage>
        <taxon>Bacteria</taxon>
        <taxon>Bacillati</taxon>
        <taxon>Actinomycetota</taxon>
        <taxon>Actinomycetes</taxon>
        <taxon>Micrococcales</taxon>
        <taxon>Dermacoccaceae</taxon>
        <taxon>Leekyejoonella</taxon>
    </lineage>
</organism>
<dbReference type="InterPro" id="IPR003718">
    <property type="entry name" value="OsmC/Ohr_fam"/>
</dbReference>
<accession>A0A563DVA9</accession>
<name>A0A563DVA9_9MICO</name>
<reference evidence="1 2" key="1">
    <citation type="submission" date="2019-05" db="EMBL/GenBank/DDBJ databases">
        <authorList>
            <person name="Lee S.D."/>
        </authorList>
    </citation>
    <scope>NUCLEOTIDE SEQUENCE [LARGE SCALE GENOMIC DNA]</scope>
    <source>
        <strain evidence="1 2">C5-26</strain>
    </source>
</reference>
<dbReference type="InterPro" id="IPR015946">
    <property type="entry name" value="KH_dom-like_a/b"/>
</dbReference>
<dbReference type="Gene3D" id="3.30.300.20">
    <property type="match status" value="1"/>
</dbReference>
<sequence>MSIADRNAQTIWDGPLASGHGSVTSGSGALGTLDVTWAARTEAPGGKTSPEELLAAAHSSCFAMALGATLAEHKKEAQRLAVSATVTLDEVDGKPTITTSHIVAKAQIGGLTSEEFAPIAEQAAALCPVSRLFAGAKITVDASLETS</sequence>